<dbReference type="InterPro" id="IPR002524">
    <property type="entry name" value="Cation_efflux"/>
</dbReference>
<dbReference type="GO" id="GO:0005886">
    <property type="term" value="C:plasma membrane"/>
    <property type="evidence" value="ECO:0007669"/>
    <property type="project" value="UniProtKB-SubCell"/>
</dbReference>
<dbReference type="RefSeq" id="WP_054534302.1">
    <property type="nucleotide sequence ID" value="NZ_LGKP01000015.1"/>
</dbReference>
<keyword evidence="5 8" id="KW-0812">Transmembrane</keyword>
<evidence type="ECO:0000256" key="2">
    <source>
        <dbReference type="ARBA" id="ARBA00008114"/>
    </source>
</evidence>
<keyword evidence="6 8" id="KW-1133">Transmembrane helix</keyword>
<evidence type="ECO:0000256" key="5">
    <source>
        <dbReference type="ARBA" id="ARBA00022692"/>
    </source>
</evidence>
<dbReference type="GO" id="GO:0015341">
    <property type="term" value="F:zinc efflux antiporter activity"/>
    <property type="evidence" value="ECO:0007669"/>
    <property type="project" value="TreeGrafter"/>
</dbReference>
<evidence type="ECO:0000259" key="10">
    <source>
        <dbReference type="Pfam" id="PF16916"/>
    </source>
</evidence>
<comment type="caution">
    <text evidence="11">The sequence shown here is derived from an EMBL/GenBank/DDBJ whole genome shotgun (WGS) entry which is preliminary data.</text>
</comment>
<evidence type="ECO:0000256" key="3">
    <source>
        <dbReference type="ARBA" id="ARBA00022448"/>
    </source>
</evidence>
<dbReference type="AlphaFoldDB" id="A0A0P6YV66"/>
<dbReference type="GO" id="GO:0006882">
    <property type="term" value="P:intracellular zinc ion homeostasis"/>
    <property type="evidence" value="ECO:0007669"/>
    <property type="project" value="TreeGrafter"/>
</dbReference>
<evidence type="ECO:0000313" key="11">
    <source>
        <dbReference type="EMBL" id="KPL88980.1"/>
    </source>
</evidence>
<dbReference type="Pfam" id="PF16916">
    <property type="entry name" value="ZT_dimer"/>
    <property type="match status" value="1"/>
</dbReference>
<protein>
    <submittedName>
        <fullName evidence="11">Transporter</fullName>
    </submittedName>
</protein>
<dbReference type="Gene3D" id="3.30.70.1350">
    <property type="entry name" value="Cation efflux protein, cytoplasmic domain"/>
    <property type="match status" value="1"/>
</dbReference>
<sequence>MLSGKQRYALLSIAAACITIGLKFGAYLLTGSIGLFSDAAESVVNLIAAMMALWMLTIAMRPPDHDHAFGHTKAEYFASGLEGMLIMLAAGSIIWTAWPRVLNPTEITRLDLGLGLSILATAINGGVAWIIMRAGKRLRSITLQADAHHLFTDVWTTVGVIGGILLTKITGWLVLDPLIAIAVALHIIWIGFRILRESGYGLLDSALSDEDQAVIEDILARYRQRGLEFHALRTRVAGPRRFVSLHVLVPGSWSVQKGHDVCETIELAIAAALPDSHAITHLEPLEDPAAWDDEGLDRVNHEPIN</sequence>
<dbReference type="Pfam" id="PF01545">
    <property type="entry name" value="Cation_efflux"/>
    <property type="match status" value="1"/>
</dbReference>
<keyword evidence="4" id="KW-1003">Cell membrane</keyword>
<gene>
    <name evidence="11" type="ORF">SE18_10020</name>
</gene>
<dbReference type="InterPro" id="IPR027469">
    <property type="entry name" value="Cation_efflux_TMD_sf"/>
</dbReference>
<feature type="transmembrane region" description="Helical" evidence="8">
    <location>
        <begin position="153"/>
        <end position="172"/>
    </location>
</feature>
<dbReference type="OrthoDB" id="9806522at2"/>
<dbReference type="SUPFAM" id="SSF160240">
    <property type="entry name" value="Cation efflux protein cytoplasmic domain-like"/>
    <property type="match status" value="1"/>
</dbReference>
<feature type="domain" description="Cation efflux protein transmembrane" evidence="9">
    <location>
        <begin position="10"/>
        <end position="203"/>
    </location>
</feature>
<evidence type="ECO:0000256" key="7">
    <source>
        <dbReference type="ARBA" id="ARBA00023136"/>
    </source>
</evidence>
<evidence type="ECO:0000256" key="6">
    <source>
        <dbReference type="ARBA" id="ARBA00022989"/>
    </source>
</evidence>
<keyword evidence="3" id="KW-0813">Transport</keyword>
<organism evidence="11 12">
    <name type="scientific">Herpetosiphon geysericola</name>
    <dbReference type="NCBI Taxonomy" id="70996"/>
    <lineage>
        <taxon>Bacteria</taxon>
        <taxon>Bacillati</taxon>
        <taxon>Chloroflexota</taxon>
        <taxon>Chloroflexia</taxon>
        <taxon>Herpetosiphonales</taxon>
        <taxon>Herpetosiphonaceae</taxon>
        <taxon>Herpetosiphon</taxon>
    </lineage>
</organism>
<dbReference type="PATRIC" id="fig|70996.4.peg.4566"/>
<comment type="subcellular location">
    <subcellularLocation>
        <location evidence="1">Cell membrane</location>
        <topology evidence="1">Multi-pass membrane protein</topology>
    </subcellularLocation>
</comment>
<dbReference type="PANTHER" id="PTHR43840:SF15">
    <property type="entry name" value="MITOCHONDRIAL METAL TRANSPORTER 1-RELATED"/>
    <property type="match status" value="1"/>
</dbReference>
<evidence type="ECO:0000259" key="9">
    <source>
        <dbReference type="Pfam" id="PF01545"/>
    </source>
</evidence>
<keyword evidence="12" id="KW-1185">Reference proteome</keyword>
<evidence type="ECO:0000256" key="4">
    <source>
        <dbReference type="ARBA" id="ARBA00022475"/>
    </source>
</evidence>
<dbReference type="InterPro" id="IPR036837">
    <property type="entry name" value="Cation_efflux_CTD_sf"/>
</dbReference>
<dbReference type="GO" id="GO:0015086">
    <property type="term" value="F:cadmium ion transmembrane transporter activity"/>
    <property type="evidence" value="ECO:0007669"/>
    <property type="project" value="TreeGrafter"/>
</dbReference>
<feature type="transmembrane region" description="Helical" evidence="8">
    <location>
        <begin position="81"/>
        <end position="98"/>
    </location>
</feature>
<keyword evidence="7 8" id="KW-0472">Membrane</keyword>
<dbReference type="PANTHER" id="PTHR43840">
    <property type="entry name" value="MITOCHONDRIAL METAL TRANSPORTER 1-RELATED"/>
    <property type="match status" value="1"/>
</dbReference>
<feature type="transmembrane region" description="Helical" evidence="8">
    <location>
        <begin position="42"/>
        <end position="60"/>
    </location>
</feature>
<feature type="transmembrane region" description="Helical" evidence="8">
    <location>
        <begin position="110"/>
        <end position="132"/>
    </location>
</feature>
<evidence type="ECO:0000256" key="8">
    <source>
        <dbReference type="SAM" id="Phobius"/>
    </source>
</evidence>
<dbReference type="Gene3D" id="1.20.1510.10">
    <property type="entry name" value="Cation efflux protein transmembrane domain"/>
    <property type="match status" value="1"/>
</dbReference>
<evidence type="ECO:0000313" key="12">
    <source>
        <dbReference type="Proteomes" id="UP000050277"/>
    </source>
</evidence>
<feature type="transmembrane region" description="Helical" evidence="8">
    <location>
        <begin position="7"/>
        <end position="30"/>
    </location>
</feature>
<dbReference type="NCBIfam" id="TIGR01297">
    <property type="entry name" value="CDF"/>
    <property type="match status" value="1"/>
</dbReference>
<evidence type="ECO:0000256" key="1">
    <source>
        <dbReference type="ARBA" id="ARBA00004651"/>
    </source>
</evidence>
<dbReference type="SUPFAM" id="SSF161111">
    <property type="entry name" value="Cation efflux protein transmembrane domain-like"/>
    <property type="match status" value="1"/>
</dbReference>
<proteinExistence type="inferred from homology"/>
<dbReference type="GO" id="GO:0015093">
    <property type="term" value="F:ferrous iron transmembrane transporter activity"/>
    <property type="evidence" value="ECO:0007669"/>
    <property type="project" value="TreeGrafter"/>
</dbReference>
<dbReference type="FunFam" id="3.30.70.1350:FF:000002">
    <property type="entry name" value="Ferrous-iron efflux pump FieF"/>
    <property type="match status" value="1"/>
</dbReference>
<accession>A0A0P6YV66</accession>
<dbReference type="InterPro" id="IPR050291">
    <property type="entry name" value="CDF_Transporter"/>
</dbReference>
<name>A0A0P6YV66_9CHLR</name>
<dbReference type="STRING" id="70996.SE18_10020"/>
<dbReference type="Proteomes" id="UP000050277">
    <property type="component" value="Unassembled WGS sequence"/>
</dbReference>
<feature type="domain" description="Cation efflux protein cytoplasmic" evidence="10">
    <location>
        <begin position="207"/>
        <end position="284"/>
    </location>
</feature>
<reference evidence="11 12" key="1">
    <citation type="submission" date="2015-07" db="EMBL/GenBank/DDBJ databases">
        <title>Whole genome sequence of Herpetosiphon geysericola DSM 7119.</title>
        <authorList>
            <person name="Hemp J."/>
            <person name="Ward L.M."/>
            <person name="Pace L.A."/>
            <person name="Fischer W.W."/>
        </authorList>
    </citation>
    <scope>NUCLEOTIDE SEQUENCE [LARGE SCALE GENOMIC DNA]</scope>
    <source>
        <strain evidence="11 12">DSM 7119</strain>
    </source>
</reference>
<feature type="transmembrane region" description="Helical" evidence="8">
    <location>
        <begin position="178"/>
        <end position="195"/>
    </location>
</feature>
<dbReference type="InterPro" id="IPR027470">
    <property type="entry name" value="Cation_efflux_CTD"/>
</dbReference>
<comment type="similarity">
    <text evidence="2">Belongs to the cation diffusion facilitator (CDF) transporter (TC 2.A.4) family.</text>
</comment>
<dbReference type="InterPro" id="IPR058533">
    <property type="entry name" value="Cation_efflux_TM"/>
</dbReference>
<dbReference type="EMBL" id="LGKP01000015">
    <property type="protein sequence ID" value="KPL88980.1"/>
    <property type="molecule type" value="Genomic_DNA"/>
</dbReference>